<reference evidence="2 3" key="1">
    <citation type="submission" date="2016-11" db="EMBL/GenBank/DDBJ databases">
        <authorList>
            <person name="Jaros S."/>
            <person name="Januszkiewicz K."/>
            <person name="Wedrychowicz H."/>
        </authorList>
    </citation>
    <scope>NUCLEOTIDE SEQUENCE [LARGE SCALE GENOMIC DNA]</scope>
    <source>
        <strain evidence="2 3">DSM 15212</strain>
    </source>
</reference>
<dbReference type="AlphaFoldDB" id="A0A1M6T5Z9"/>
<gene>
    <name evidence="2" type="ORF">SAMN02745912_03572</name>
</gene>
<keyword evidence="1" id="KW-0472">Membrane</keyword>
<keyword evidence="1" id="KW-0812">Transmembrane</keyword>
<organism evidence="2 3">
    <name type="scientific">Paramaledivibacter caminithermalis (strain DSM 15212 / CIP 107654 / DViRD3)</name>
    <name type="common">Clostridium caminithermale</name>
    <dbReference type="NCBI Taxonomy" id="1121301"/>
    <lineage>
        <taxon>Bacteria</taxon>
        <taxon>Bacillati</taxon>
        <taxon>Bacillota</taxon>
        <taxon>Clostridia</taxon>
        <taxon>Peptostreptococcales</taxon>
        <taxon>Caminicellaceae</taxon>
        <taxon>Paramaledivibacter</taxon>
    </lineage>
</organism>
<dbReference type="EMBL" id="FRAG01000080">
    <property type="protein sequence ID" value="SHK52306.1"/>
    <property type="molecule type" value="Genomic_DNA"/>
</dbReference>
<proteinExistence type="predicted"/>
<dbReference type="STRING" id="1121301.SAMN02745912_03572"/>
<evidence type="ECO:0000313" key="3">
    <source>
        <dbReference type="Proteomes" id="UP000184465"/>
    </source>
</evidence>
<evidence type="ECO:0000256" key="1">
    <source>
        <dbReference type="SAM" id="Phobius"/>
    </source>
</evidence>
<protein>
    <submittedName>
        <fullName evidence="2">Uncharacterized protein</fullName>
    </submittedName>
</protein>
<keyword evidence="3" id="KW-1185">Reference proteome</keyword>
<keyword evidence="1" id="KW-1133">Transmembrane helix</keyword>
<name>A0A1M6T5Z9_PARC5</name>
<sequence>ILIIVVKKSCLSTKGTARVFRYLFRYWFIRSKLVITFATKVFLITIFIFTITVKRIFIIAFCTFNWYNFLHEDFILSGRYSFFSKNIVPQRIEVLNFHLSLQSGKVIEEGNHYQLIKKKGYYYRLYTNQFMDENKRMLFDKSS</sequence>
<evidence type="ECO:0000313" key="2">
    <source>
        <dbReference type="EMBL" id="SHK52306.1"/>
    </source>
</evidence>
<accession>A0A1M6T5Z9</accession>
<feature type="non-terminal residue" evidence="2">
    <location>
        <position position="1"/>
    </location>
</feature>
<dbReference type="Proteomes" id="UP000184465">
    <property type="component" value="Unassembled WGS sequence"/>
</dbReference>
<feature type="transmembrane region" description="Helical" evidence="1">
    <location>
        <begin position="33"/>
        <end position="53"/>
    </location>
</feature>